<dbReference type="PANTHER" id="PTHR47293">
    <property type="entry name" value="JACALIN-RELATED LECTIN 3"/>
    <property type="match status" value="1"/>
</dbReference>
<evidence type="ECO:0000256" key="1">
    <source>
        <dbReference type="ARBA" id="ARBA00006568"/>
    </source>
</evidence>
<dbReference type="Proteomes" id="UP001187192">
    <property type="component" value="Unassembled WGS sequence"/>
</dbReference>
<dbReference type="SMART" id="SM00915">
    <property type="entry name" value="Jacalin"/>
    <property type="match status" value="1"/>
</dbReference>
<dbReference type="Gene3D" id="2.100.10.30">
    <property type="entry name" value="Jacalin-like lectin domain"/>
    <property type="match status" value="1"/>
</dbReference>
<keyword evidence="5" id="KW-1185">Reference proteome</keyword>
<dbReference type="PROSITE" id="PS51752">
    <property type="entry name" value="JACALIN_LECTIN"/>
    <property type="match status" value="1"/>
</dbReference>
<dbReference type="Pfam" id="PF01419">
    <property type="entry name" value="Jacalin"/>
    <property type="match status" value="1"/>
</dbReference>
<keyword evidence="2" id="KW-0430">Lectin</keyword>
<feature type="domain" description="Jacalin-type lectin" evidence="3">
    <location>
        <begin position="1"/>
        <end position="90"/>
    </location>
</feature>
<name>A0AA88J365_FICCA</name>
<comment type="similarity">
    <text evidence="1">Belongs to the jacalin lectin family.</text>
</comment>
<evidence type="ECO:0000256" key="2">
    <source>
        <dbReference type="ARBA" id="ARBA00022734"/>
    </source>
</evidence>
<dbReference type="SUPFAM" id="SSF51101">
    <property type="entry name" value="Mannose-binding lectins"/>
    <property type="match status" value="1"/>
</dbReference>
<dbReference type="InterPro" id="IPR036404">
    <property type="entry name" value="Jacalin-like_lectin_dom_sf"/>
</dbReference>
<accession>A0AA88J365</accession>
<dbReference type="EMBL" id="BTGU01000163">
    <property type="protein sequence ID" value="GMN63963.1"/>
    <property type="molecule type" value="Genomic_DNA"/>
</dbReference>
<gene>
    <name evidence="4" type="ORF">TIFTF001_033022</name>
</gene>
<dbReference type="AlphaFoldDB" id="A0AA88J365"/>
<dbReference type="CDD" id="cd09612">
    <property type="entry name" value="Jacalin"/>
    <property type="match status" value="1"/>
</dbReference>
<dbReference type="InterPro" id="IPR001229">
    <property type="entry name" value="Jacalin-like_lectin_dom"/>
</dbReference>
<evidence type="ECO:0000259" key="3">
    <source>
        <dbReference type="PROSITE" id="PS51752"/>
    </source>
</evidence>
<comment type="caution">
    <text evidence="4">The sequence shown here is derived from an EMBL/GenBank/DDBJ whole genome shotgun (WGS) entry which is preliminary data.</text>
</comment>
<sequence>MLWLINEIQINLDPDEYIVKVSGHIGCSKLAQRTEVVRSLTFKTSKQKTYGPYGTAEGTPFDFPIEKGKLVGFKGASGDLLDAIGFYVSP</sequence>
<reference evidence="4" key="1">
    <citation type="submission" date="2023-07" db="EMBL/GenBank/DDBJ databases">
        <title>draft genome sequence of fig (Ficus carica).</title>
        <authorList>
            <person name="Takahashi T."/>
            <person name="Nishimura K."/>
        </authorList>
    </citation>
    <scope>NUCLEOTIDE SEQUENCE</scope>
</reference>
<proteinExistence type="inferred from homology"/>
<dbReference type="GO" id="GO:0030246">
    <property type="term" value="F:carbohydrate binding"/>
    <property type="evidence" value="ECO:0007669"/>
    <property type="project" value="UniProtKB-KW"/>
</dbReference>
<evidence type="ECO:0000313" key="5">
    <source>
        <dbReference type="Proteomes" id="UP001187192"/>
    </source>
</evidence>
<dbReference type="PANTHER" id="PTHR47293:SF15">
    <property type="entry name" value="JACALIN-RELATED LECTIN 19"/>
    <property type="match status" value="1"/>
</dbReference>
<organism evidence="4 5">
    <name type="scientific">Ficus carica</name>
    <name type="common">Common fig</name>
    <dbReference type="NCBI Taxonomy" id="3494"/>
    <lineage>
        <taxon>Eukaryota</taxon>
        <taxon>Viridiplantae</taxon>
        <taxon>Streptophyta</taxon>
        <taxon>Embryophyta</taxon>
        <taxon>Tracheophyta</taxon>
        <taxon>Spermatophyta</taxon>
        <taxon>Magnoliopsida</taxon>
        <taxon>eudicotyledons</taxon>
        <taxon>Gunneridae</taxon>
        <taxon>Pentapetalae</taxon>
        <taxon>rosids</taxon>
        <taxon>fabids</taxon>
        <taxon>Rosales</taxon>
        <taxon>Moraceae</taxon>
        <taxon>Ficeae</taxon>
        <taxon>Ficus</taxon>
    </lineage>
</organism>
<evidence type="ECO:0000313" key="4">
    <source>
        <dbReference type="EMBL" id="GMN63963.1"/>
    </source>
</evidence>
<protein>
    <recommendedName>
        <fullName evidence="3">Jacalin-type lectin domain-containing protein</fullName>
    </recommendedName>
</protein>
<dbReference type="InterPro" id="IPR033734">
    <property type="entry name" value="Jacalin-like_lectin_dom_plant"/>
</dbReference>